<evidence type="ECO:0000256" key="1">
    <source>
        <dbReference type="ARBA" id="ARBA00004651"/>
    </source>
</evidence>
<dbReference type="EMBL" id="UGGP01000001">
    <property type="protein sequence ID" value="STO07473.1"/>
    <property type="molecule type" value="Genomic_DNA"/>
</dbReference>
<feature type="transmembrane region" description="Helical" evidence="8">
    <location>
        <begin position="155"/>
        <end position="173"/>
    </location>
</feature>
<evidence type="ECO:0000313" key="10">
    <source>
        <dbReference type="Proteomes" id="UP000254060"/>
    </source>
</evidence>
<evidence type="ECO:0000256" key="5">
    <source>
        <dbReference type="ARBA" id="ARBA00022989"/>
    </source>
</evidence>
<feature type="binding site" evidence="7">
    <location>
        <position position="147"/>
    </location>
    <ligand>
        <name>Mg(2+)</name>
        <dbReference type="ChEBI" id="CHEBI:18420"/>
    </ligand>
</feature>
<dbReference type="Proteomes" id="UP000254060">
    <property type="component" value="Unassembled WGS sequence"/>
</dbReference>
<organism evidence="9 10">
    <name type="scientific">Exiguobacterium aurantiacum</name>
    <dbReference type="NCBI Taxonomy" id="33987"/>
    <lineage>
        <taxon>Bacteria</taxon>
        <taxon>Bacillati</taxon>
        <taxon>Bacillota</taxon>
        <taxon>Bacilli</taxon>
        <taxon>Bacillales</taxon>
        <taxon>Bacillales Family XII. Incertae Sedis</taxon>
        <taxon>Exiguobacterium</taxon>
    </lineage>
</organism>
<protein>
    <submittedName>
        <fullName evidence="9">Undecaprenyl-phosphate alpha-N-acetylglucosaminyl 1-phosphate transferase</fullName>
        <ecNumber evidence="9">2.7.8.33</ecNumber>
    </submittedName>
</protein>
<keyword evidence="7" id="KW-0479">Metal-binding</keyword>
<feature type="transmembrane region" description="Helical" evidence="8">
    <location>
        <begin position="208"/>
        <end position="225"/>
    </location>
</feature>
<dbReference type="GO" id="GO:0044038">
    <property type="term" value="P:cell wall macromolecule biosynthetic process"/>
    <property type="evidence" value="ECO:0007669"/>
    <property type="project" value="TreeGrafter"/>
</dbReference>
<keyword evidence="5 8" id="KW-1133">Transmembrane helix</keyword>
<keyword evidence="7" id="KW-0460">Magnesium</keyword>
<dbReference type="GO" id="GO:0005886">
    <property type="term" value="C:plasma membrane"/>
    <property type="evidence" value="ECO:0007669"/>
    <property type="project" value="UniProtKB-SubCell"/>
</dbReference>
<dbReference type="GO" id="GO:0036380">
    <property type="term" value="F:UDP-N-acetylglucosamine-undecaprenyl-phosphate N-acetylglucosaminephosphotransferase activity"/>
    <property type="evidence" value="ECO:0007669"/>
    <property type="project" value="UniProtKB-EC"/>
</dbReference>
<evidence type="ECO:0000256" key="2">
    <source>
        <dbReference type="ARBA" id="ARBA00022475"/>
    </source>
</evidence>
<evidence type="ECO:0000256" key="4">
    <source>
        <dbReference type="ARBA" id="ARBA00022692"/>
    </source>
</evidence>
<comment type="subcellular location">
    <subcellularLocation>
        <location evidence="1">Cell membrane</location>
        <topology evidence="1">Multi-pass membrane protein</topology>
    </subcellularLocation>
</comment>
<proteinExistence type="predicted"/>
<feature type="transmembrane region" description="Helical" evidence="8">
    <location>
        <begin position="6"/>
        <end position="25"/>
    </location>
</feature>
<feature type="transmembrane region" description="Helical" evidence="8">
    <location>
        <begin position="283"/>
        <end position="301"/>
    </location>
</feature>
<dbReference type="AlphaFoldDB" id="A0A377FT03"/>
<comment type="cofactor">
    <cofactor evidence="7">
        <name>Mg(2+)</name>
        <dbReference type="ChEBI" id="CHEBI:18420"/>
    </cofactor>
</comment>
<name>A0A377FT03_9BACL</name>
<reference evidence="9 10" key="1">
    <citation type="submission" date="2018-06" db="EMBL/GenBank/DDBJ databases">
        <authorList>
            <consortium name="Pathogen Informatics"/>
            <person name="Doyle S."/>
        </authorList>
    </citation>
    <scope>NUCLEOTIDE SEQUENCE [LARGE SCALE GENOMIC DNA]</scope>
    <source>
        <strain evidence="9 10">NCTC13163</strain>
    </source>
</reference>
<evidence type="ECO:0000256" key="3">
    <source>
        <dbReference type="ARBA" id="ARBA00022679"/>
    </source>
</evidence>
<feature type="transmembrane region" description="Helical" evidence="8">
    <location>
        <begin position="126"/>
        <end position="148"/>
    </location>
</feature>
<dbReference type="EC" id="2.7.8.33" evidence="9"/>
<dbReference type="PROSITE" id="PS01348">
    <property type="entry name" value="MRAY_2"/>
    <property type="match status" value="1"/>
</dbReference>
<feature type="transmembrane region" description="Helical" evidence="8">
    <location>
        <begin position="68"/>
        <end position="85"/>
    </location>
</feature>
<keyword evidence="3 9" id="KW-0808">Transferase</keyword>
<dbReference type="CDD" id="cd06853">
    <property type="entry name" value="GT_WecA_like"/>
    <property type="match status" value="1"/>
</dbReference>
<feature type="transmembrane region" description="Helical" evidence="8">
    <location>
        <begin position="179"/>
        <end position="199"/>
    </location>
</feature>
<evidence type="ECO:0000256" key="8">
    <source>
        <dbReference type="SAM" id="Phobius"/>
    </source>
</evidence>
<dbReference type="PANTHER" id="PTHR22926:SF3">
    <property type="entry name" value="UNDECAPRENYL-PHOSPHATE ALPHA-N-ACETYLGLUCOSAMINYL 1-PHOSPHATE TRANSFERASE"/>
    <property type="match status" value="1"/>
</dbReference>
<dbReference type="OrthoDB" id="9783652at2"/>
<dbReference type="Pfam" id="PF00953">
    <property type="entry name" value="Glycos_transf_4"/>
    <property type="match status" value="1"/>
</dbReference>
<dbReference type="InterPro" id="IPR000715">
    <property type="entry name" value="Glycosyl_transferase_4"/>
</dbReference>
<evidence type="ECO:0000256" key="6">
    <source>
        <dbReference type="ARBA" id="ARBA00023136"/>
    </source>
</evidence>
<dbReference type="GO" id="GO:0009103">
    <property type="term" value="P:lipopolysaccharide biosynthetic process"/>
    <property type="evidence" value="ECO:0007669"/>
    <property type="project" value="TreeGrafter"/>
</dbReference>
<keyword evidence="6 8" id="KW-0472">Membrane</keyword>
<sequence>MLWIAMLVSFVMAILITPLVRRFAYLIGAVDHPNARKVHMRPMPRIGGLAIFIAFLIGYALLLPASRYNDAILIGAVVIILTGLIDDRFQLSARVKLMGQMIATVVVLHSGMRIEMINLPFDQQLYLGSWSIPVTVLWLIGITNAINLIDGLDGLAAGVSSIALGTIALLAIIQGNVYLTMMALLLLASTLGFLVHNFYPAKIFMGDTGALFLGYMLAVFSLIGFKNVTLFSLVVPVLLLGLPISDTIFAIVRRLVQGRPPMSPDKSHMHHQLIDMGFTTRQAVLLMYGMTFFFGIASILFAKTTMLGAVITFVIVLIVIELIVESTELIHPNYKPIIQTTRRLLGRTNASD</sequence>
<dbReference type="RefSeq" id="WP_024370505.1">
    <property type="nucleotide sequence ID" value="NZ_UGGP01000001.1"/>
</dbReference>
<dbReference type="PANTHER" id="PTHR22926">
    <property type="entry name" value="PHOSPHO-N-ACETYLMURAMOYL-PENTAPEPTIDE-TRANSFERASE"/>
    <property type="match status" value="1"/>
</dbReference>
<dbReference type="GO" id="GO:0046872">
    <property type="term" value="F:metal ion binding"/>
    <property type="evidence" value="ECO:0007669"/>
    <property type="project" value="UniProtKB-KW"/>
</dbReference>
<keyword evidence="2" id="KW-1003">Cell membrane</keyword>
<dbReference type="STRING" id="1397694.GCA_000702585_01334"/>
<dbReference type="GO" id="GO:0071555">
    <property type="term" value="P:cell wall organization"/>
    <property type="evidence" value="ECO:0007669"/>
    <property type="project" value="TreeGrafter"/>
</dbReference>
<gene>
    <name evidence="9" type="primary">wecA</name>
    <name evidence="9" type="ORF">NCTC13163_00820</name>
</gene>
<accession>A0A377FT03</accession>
<feature type="transmembrane region" description="Helical" evidence="8">
    <location>
        <begin position="231"/>
        <end position="252"/>
    </location>
</feature>
<dbReference type="InterPro" id="IPR018480">
    <property type="entry name" value="PNAcMuramoyl-5peptid_Trfase_CS"/>
</dbReference>
<feature type="transmembrane region" description="Helical" evidence="8">
    <location>
        <begin position="46"/>
        <end position="62"/>
    </location>
</feature>
<feature type="binding site" evidence="7">
    <location>
        <position position="207"/>
    </location>
    <ligand>
        <name>Mg(2+)</name>
        <dbReference type="ChEBI" id="CHEBI:18420"/>
    </ligand>
</feature>
<keyword evidence="4 8" id="KW-0812">Transmembrane</keyword>
<evidence type="ECO:0000256" key="7">
    <source>
        <dbReference type="PIRSR" id="PIRSR600715-1"/>
    </source>
</evidence>
<feature type="transmembrane region" description="Helical" evidence="8">
    <location>
        <begin position="307"/>
        <end position="324"/>
    </location>
</feature>
<evidence type="ECO:0000313" key="9">
    <source>
        <dbReference type="EMBL" id="STO07473.1"/>
    </source>
</evidence>